<dbReference type="AlphaFoldDB" id="A0AA40TSZ2"/>
<evidence type="ECO:0000313" key="2">
    <source>
        <dbReference type="Proteomes" id="UP000050523"/>
    </source>
</evidence>
<dbReference type="EMBL" id="LJRO01000442">
    <property type="protein sequence ID" value="KPY92682.1"/>
    <property type="molecule type" value="Genomic_DNA"/>
</dbReference>
<name>A0AA40TSZ2_9PSED</name>
<protein>
    <submittedName>
        <fullName evidence="1">Glutathione S-transferase</fullName>
    </submittedName>
</protein>
<gene>
    <name evidence="1" type="ORF">ALO43_200551</name>
</gene>
<proteinExistence type="predicted"/>
<evidence type="ECO:0000313" key="1">
    <source>
        <dbReference type="EMBL" id="KPY92682.1"/>
    </source>
</evidence>
<reference evidence="1 2" key="1">
    <citation type="submission" date="2015-09" db="EMBL/GenBank/DDBJ databases">
        <title>Genome announcement of multiple Pseudomonas syringae strains.</title>
        <authorList>
            <person name="Thakur S."/>
            <person name="Wang P.W."/>
            <person name="Gong Y."/>
            <person name="Weir B.S."/>
            <person name="Guttman D.S."/>
        </authorList>
    </citation>
    <scope>NUCLEOTIDE SEQUENCE [LARGE SCALE GENOMIC DNA]</scope>
    <source>
        <strain evidence="1 2">ICMP9151</strain>
    </source>
</reference>
<sequence>MTVWGKTLLEEIVREKVEVGHVIKLKKEGAVAVEVPSYDKNGEVQGYKTVKRNEWKIENNSIEGPDRTVTMAEKLEKAGKKINLHTP</sequence>
<accession>A0AA40TSZ2</accession>
<comment type="caution">
    <text evidence="1">The sequence shown here is derived from an EMBL/GenBank/DDBJ whole genome shotgun (WGS) entry which is preliminary data.</text>
</comment>
<organism evidence="1 2">
    <name type="scientific">Pseudomonas tremae</name>
    <dbReference type="NCBI Taxonomy" id="200454"/>
    <lineage>
        <taxon>Bacteria</taxon>
        <taxon>Pseudomonadati</taxon>
        <taxon>Pseudomonadota</taxon>
        <taxon>Gammaproteobacteria</taxon>
        <taxon>Pseudomonadales</taxon>
        <taxon>Pseudomonadaceae</taxon>
        <taxon>Pseudomonas</taxon>
    </lineage>
</organism>
<dbReference type="Proteomes" id="UP000050523">
    <property type="component" value="Unassembled WGS sequence"/>
</dbReference>